<comment type="similarity">
    <text evidence="1">Belongs to the DedA family.</text>
</comment>
<feature type="transmembrane region" description="Helical" evidence="2">
    <location>
        <begin position="47"/>
        <end position="67"/>
    </location>
</feature>
<accession>A0A1G9YW87</accession>
<feature type="domain" description="VTT" evidence="3">
    <location>
        <begin position="46"/>
        <end position="142"/>
    </location>
</feature>
<dbReference type="PANTHER" id="PTHR42709:SF11">
    <property type="entry name" value="DEDA FAMILY PROTEIN"/>
    <property type="match status" value="1"/>
</dbReference>
<evidence type="ECO:0000259" key="3">
    <source>
        <dbReference type="Pfam" id="PF09335"/>
    </source>
</evidence>
<keyword evidence="2" id="KW-0472">Membrane</keyword>
<feature type="transmembrane region" description="Helical" evidence="2">
    <location>
        <begin position="95"/>
        <end position="113"/>
    </location>
</feature>
<sequence>MEQIIGFFENYGIWGLFFIAFIESFISPILPDVMLIPMMLAAPDKAVYYSAVVTAASVVGGFIGYGIGARFGQLALNRFVPVQYTEKIKYWFDRYGGWAIFLAAMAPIPYKFVCISAGTFRTNMLVFTVASILGRGKRFLLLGILFHYYGPEALRMLNLIPEQWIVLGLLAAAVALAALYYVKYSRRRKCRQ</sequence>
<evidence type="ECO:0000256" key="1">
    <source>
        <dbReference type="ARBA" id="ARBA00010792"/>
    </source>
</evidence>
<dbReference type="AlphaFoldDB" id="A0A1G9YW87"/>
<feature type="transmembrane region" description="Helical" evidence="2">
    <location>
        <begin position="164"/>
        <end position="182"/>
    </location>
</feature>
<name>A0A1G9YW87_9FIRM</name>
<reference evidence="4 5" key="1">
    <citation type="submission" date="2016-10" db="EMBL/GenBank/DDBJ databases">
        <authorList>
            <person name="de Groot N.N."/>
        </authorList>
    </citation>
    <scope>NUCLEOTIDE SEQUENCE [LARGE SCALE GENOMIC DNA]</scope>
    <source>
        <strain evidence="4 5">DSM 1736</strain>
    </source>
</reference>
<dbReference type="InterPro" id="IPR051311">
    <property type="entry name" value="DedA_domain"/>
</dbReference>
<protein>
    <submittedName>
        <fullName evidence="4">Membrane protein YqaA, SNARE-associated domain</fullName>
    </submittedName>
</protein>
<evidence type="ECO:0000256" key="2">
    <source>
        <dbReference type="SAM" id="Phobius"/>
    </source>
</evidence>
<evidence type="ECO:0000313" key="5">
    <source>
        <dbReference type="Proteomes" id="UP000214880"/>
    </source>
</evidence>
<organism evidence="4 5">
    <name type="scientific">Dendrosporobacter quercicolus</name>
    <dbReference type="NCBI Taxonomy" id="146817"/>
    <lineage>
        <taxon>Bacteria</taxon>
        <taxon>Bacillati</taxon>
        <taxon>Bacillota</taxon>
        <taxon>Negativicutes</taxon>
        <taxon>Selenomonadales</taxon>
        <taxon>Sporomusaceae</taxon>
        <taxon>Dendrosporobacter</taxon>
    </lineage>
</organism>
<dbReference type="Proteomes" id="UP000214880">
    <property type="component" value="Unassembled WGS sequence"/>
</dbReference>
<proteinExistence type="inferred from homology"/>
<dbReference type="InterPro" id="IPR032816">
    <property type="entry name" value="VTT_dom"/>
</dbReference>
<evidence type="ECO:0000313" key="4">
    <source>
        <dbReference type="EMBL" id="SDN12811.1"/>
    </source>
</evidence>
<dbReference type="OrthoDB" id="9810270at2"/>
<dbReference type="PANTHER" id="PTHR42709">
    <property type="entry name" value="ALKALINE PHOSPHATASE LIKE PROTEIN"/>
    <property type="match status" value="1"/>
</dbReference>
<dbReference type="RefSeq" id="WP_092074805.1">
    <property type="nucleotide sequence ID" value="NZ_FNHB01000012.1"/>
</dbReference>
<dbReference type="STRING" id="146817.SAMN04488502_11275"/>
<dbReference type="EMBL" id="FNHB01000012">
    <property type="protein sequence ID" value="SDN12811.1"/>
    <property type="molecule type" value="Genomic_DNA"/>
</dbReference>
<keyword evidence="2" id="KW-1133">Transmembrane helix</keyword>
<dbReference type="GO" id="GO:0005886">
    <property type="term" value="C:plasma membrane"/>
    <property type="evidence" value="ECO:0007669"/>
    <property type="project" value="TreeGrafter"/>
</dbReference>
<gene>
    <name evidence="4" type="ORF">SAMN04488502_11275</name>
</gene>
<feature type="transmembrane region" description="Helical" evidence="2">
    <location>
        <begin position="12"/>
        <end position="35"/>
    </location>
</feature>
<keyword evidence="2" id="KW-0812">Transmembrane</keyword>
<dbReference type="Pfam" id="PF09335">
    <property type="entry name" value="VTT_dom"/>
    <property type="match status" value="1"/>
</dbReference>
<keyword evidence="5" id="KW-1185">Reference proteome</keyword>